<evidence type="ECO:0000313" key="1">
    <source>
        <dbReference type="EMBL" id="JAH97539.1"/>
    </source>
</evidence>
<reference evidence="1" key="2">
    <citation type="journal article" date="2015" name="Fish Shellfish Immunol.">
        <title>Early steps in the European eel (Anguilla anguilla)-Vibrio vulnificus interaction in the gills: Role of the RtxA13 toxin.</title>
        <authorList>
            <person name="Callol A."/>
            <person name="Pajuelo D."/>
            <person name="Ebbesson L."/>
            <person name="Teles M."/>
            <person name="MacKenzie S."/>
            <person name="Amaro C."/>
        </authorList>
    </citation>
    <scope>NUCLEOTIDE SEQUENCE</scope>
</reference>
<proteinExistence type="predicted"/>
<organism evidence="1">
    <name type="scientific">Anguilla anguilla</name>
    <name type="common">European freshwater eel</name>
    <name type="synonym">Muraena anguilla</name>
    <dbReference type="NCBI Taxonomy" id="7936"/>
    <lineage>
        <taxon>Eukaryota</taxon>
        <taxon>Metazoa</taxon>
        <taxon>Chordata</taxon>
        <taxon>Craniata</taxon>
        <taxon>Vertebrata</taxon>
        <taxon>Euteleostomi</taxon>
        <taxon>Actinopterygii</taxon>
        <taxon>Neopterygii</taxon>
        <taxon>Teleostei</taxon>
        <taxon>Anguilliformes</taxon>
        <taxon>Anguillidae</taxon>
        <taxon>Anguilla</taxon>
    </lineage>
</organism>
<protein>
    <submittedName>
        <fullName evidence="1">Uncharacterized protein</fullName>
    </submittedName>
</protein>
<sequence>MFSGQFRFSQLAIKDRESSLKFKEVLLCTLQAFLLLLSQLTLQVFDLRLQQLNHLLIVLLGAVCLPLHRLCNLQLAPQSLILHHCGCGFLTHARERGERCQ</sequence>
<reference evidence="1" key="1">
    <citation type="submission" date="2014-11" db="EMBL/GenBank/DDBJ databases">
        <authorList>
            <person name="Amaro Gonzalez C."/>
        </authorList>
    </citation>
    <scope>NUCLEOTIDE SEQUENCE</scope>
</reference>
<name>A0A0E9X4L7_ANGAN</name>
<dbReference type="AlphaFoldDB" id="A0A0E9X4L7"/>
<accession>A0A0E9X4L7</accession>
<dbReference type="EMBL" id="GBXM01011038">
    <property type="protein sequence ID" value="JAH97539.1"/>
    <property type="molecule type" value="Transcribed_RNA"/>
</dbReference>